<name>A0A1H6HNF5_CHRCI</name>
<reference evidence="2 3" key="1">
    <citation type="submission" date="2016-10" db="EMBL/GenBank/DDBJ databases">
        <authorList>
            <person name="de Groot N.N."/>
        </authorList>
    </citation>
    <scope>NUCLEOTIDE SEQUENCE [LARGE SCALE GENOMIC DNA]</scope>
    <source>
        <strain evidence="2 3">DSM 23031</strain>
    </source>
</reference>
<keyword evidence="1" id="KW-1133">Transmembrane helix</keyword>
<organism evidence="2 3">
    <name type="scientific">Chryseobacterium culicis</name>
    <dbReference type="NCBI Taxonomy" id="680127"/>
    <lineage>
        <taxon>Bacteria</taxon>
        <taxon>Pseudomonadati</taxon>
        <taxon>Bacteroidota</taxon>
        <taxon>Flavobacteriia</taxon>
        <taxon>Flavobacteriales</taxon>
        <taxon>Weeksellaceae</taxon>
        <taxon>Chryseobacterium group</taxon>
        <taxon>Chryseobacterium</taxon>
    </lineage>
</organism>
<dbReference type="Proteomes" id="UP000198561">
    <property type="component" value="Unassembled WGS sequence"/>
</dbReference>
<keyword evidence="1" id="KW-0472">Membrane</keyword>
<evidence type="ECO:0000256" key="1">
    <source>
        <dbReference type="SAM" id="Phobius"/>
    </source>
</evidence>
<keyword evidence="1" id="KW-0812">Transmembrane</keyword>
<dbReference type="STRING" id="680127.SAMN05421593_3136"/>
<accession>A0A1H6HNF5</accession>
<dbReference type="AlphaFoldDB" id="A0A1H6HNF5"/>
<gene>
    <name evidence="2" type="ORF">SAMN05421593_3136</name>
</gene>
<evidence type="ECO:0000313" key="3">
    <source>
        <dbReference type="Proteomes" id="UP000198561"/>
    </source>
</evidence>
<evidence type="ECO:0000313" key="2">
    <source>
        <dbReference type="EMBL" id="SEH35715.1"/>
    </source>
</evidence>
<evidence type="ECO:0008006" key="4">
    <source>
        <dbReference type="Google" id="ProtNLM"/>
    </source>
</evidence>
<proteinExistence type="predicted"/>
<dbReference type="EMBL" id="FNWQ01000003">
    <property type="protein sequence ID" value="SEH35715.1"/>
    <property type="molecule type" value="Genomic_DNA"/>
</dbReference>
<sequence>MDSSLIIQYVLIALIVAFACYSLFKVLKKNFAPKKFSSKRTGCDKDCGCS</sequence>
<feature type="transmembrane region" description="Helical" evidence="1">
    <location>
        <begin position="6"/>
        <end position="27"/>
    </location>
</feature>
<protein>
    <recommendedName>
        <fullName evidence="4">FeoB-associated Cys-rich membrane protein</fullName>
    </recommendedName>
</protein>